<dbReference type="Proteomes" id="UP000824890">
    <property type="component" value="Unassembled WGS sequence"/>
</dbReference>
<gene>
    <name evidence="1" type="ORF">HID58_055535</name>
</gene>
<keyword evidence="2" id="KW-1185">Reference proteome</keyword>
<dbReference type="EMBL" id="JAGKQM010000013">
    <property type="protein sequence ID" value="KAH0893106.1"/>
    <property type="molecule type" value="Genomic_DNA"/>
</dbReference>
<name>A0ABQ8ALW7_BRANA</name>
<evidence type="ECO:0000313" key="2">
    <source>
        <dbReference type="Proteomes" id="UP000824890"/>
    </source>
</evidence>
<organism evidence="1 2">
    <name type="scientific">Brassica napus</name>
    <name type="common">Rape</name>
    <dbReference type="NCBI Taxonomy" id="3708"/>
    <lineage>
        <taxon>Eukaryota</taxon>
        <taxon>Viridiplantae</taxon>
        <taxon>Streptophyta</taxon>
        <taxon>Embryophyta</taxon>
        <taxon>Tracheophyta</taxon>
        <taxon>Spermatophyta</taxon>
        <taxon>Magnoliopsida</taxon>
        <taxon>eudicotyledons</taxon>
        <taxon>Gunneridae</taxon>
        <taxon>Pentapetalae</taxon>
        <taxon>rosids</taxon>
        <taxon>malvids</taxon>
        <taxon>Brassicales</taxon>
        <taxon>Brassicaceae</taxon>
        <taxon>Brassiceae</taxon>
        <taxon>Brassica</taxon>
    </lineage>
</organism>
<reference evidence="1 2" key="1">
    <citation type="submission" date="2021-05" db="EMBL/GenBank/DDBJ databases">
        <title>Genome Assembly of Synthetic Allotetraploid Brassica napus Reveals Homoeologous Exchanges between Subgenomes.</title>
        <authorList>
            <person name="Davis J.T."/>
        </authorList>
    </citation>
    <scope>NUCLEOTIDE SEQUENCE [LARGE SCALE GENOMIC DNA]</scope>
    <source>
        <strain evidence="2">cv. Da-Ae</strain>
        <tissue evidence="1">Seedling</tissue>
    </source>
</reference>
<comment type="caution">
    <text evidence="1">The sequence shown here is derived from an EMBL/GenBank/DDBJ whole genome shotgun (WGS) entry which is preliminary data.</text>
</comment>
<protein>
    <submittedName>
        <fullName evidence="1">Uncharacterized protein</fullName>
    </submittedName>
</protein>
<accession>A0ABQ8ALW7</accession>
<feature type="non-terminal residue" evidence="1">
    <location>
        <position position="1"/>
    </location>
</feature>
<evidence type="ECO:0000313" key="1">
    <source>
        <dbReference type="EMBL" id="KAH0893106.1"/>
    </source>
</evidence>
<sequence length="192" mass="21376">RVPFFIVWGVVRRGPSTPYGFFISFLPWLVRFSPNTLVLVSLSDRACPRDSMLVTVFFGTLGNLEIFCPGVIGDSASRLMPRFWKGQDETVNLELVRWGPQSSSCGLLEISRASYGLIRSGCKRSSVEEARSLNLLLDSPSLARVSRHLATHGDSAYRPSSHPSWGMMLLWAEPAGVRKFCKGPWPGTFPRV</sequence>
<proteinExistence type="predicted"/>